<evidence type="ECO:0000313" key="2">
    <source>
        <dbReference type="EMBL" id="CAE0372205.1"/>
    </source>
</evidence>
<organism evidence="2">
    <name type="scientific">Aureoumbra lagunensis</name>
    <dbReference type="NCBI Taxonomy" id="44058"/>
    <lineage>
        <taxon>Eukaryota</taxon>
        <taxon>Sar</taxon>
        <taxon>Stramenopiles</taxon>
        <taxon>Ochrophyta</taxon>
        <taxon>Pelagophyceae</taxon>
        <taxon>Pelagomonadales</taxon>
        <taxon>Aureoumbra</taxon>
    </lineage>
</organism>
<gene>
    <name evidence="2" type="ORF">ALAG00032_LOCUS12988</name>
</gene>
<name>A0A7S3NJL9_9STRA</name>
<proteinExistence type="predicted"/>
<protein>
    <submittedName>
        <fullName evidence="2">Uncharacterized protein</fullName>
    </submittedName>
</protein>
<reference evidence="2" key="1">
    <citation type="submission" date="2021-01" db="EMBL/GenBank/DDBJ databases">
        <authorList>
            <person name="Corre E."/>
            <person name="Pelletier E."/>
            <person name="Niang G."/>
            <person name="Scheremetjew M."/>
            <person name="Finn R."/>
            <person name="Kale V."/>
            <person name="Holt S."/>
            <person name="Cochrane G."/>
            <person name="Meng A."/>
            <person name="Brown T."/>
            <person name="Cohen L."/>
        </authorList>
    </citation>
    <scope>NUCLEOTIDE SEQUENCE</scope>
    <source>
        <strain evidence="2">CCMP1510</strain>
    </source>
</reference>
<keyword evidence="1" id="KW-0732">Signal</keyword>
<feature type="signal peptide" evidence="1">
    <location>
        <begin position="1"/>
        <end position="20"/>
    </location>
</feature>
<dbReference type="AlphaFoldDB" id="A0A7S3NJL9"/>
<dbReference type="EMBL" id="HBIJ01019839">
    <property type="protein sequence ID" value="CAE0372205.1"/>
    <property type="molecule type" value="Transcribed_RNA"/>
</dbReference>
<sequence length="292" mass="33708">MIGLVLFKVIVFVWASKAKATYVNQYIPGKTLVIEYGQPRTATTLQYTIAKHMALLKNHELGIQTPSFGFKSRIHFTDLKVNNIWKTHRLEFSSLVNQTNISVLLLTTTHLFGAAYIQLMEEVEQDPTSVVDDYAKLFNLSFVQTELTRTYIRFWDLLRLCCGTQQSISHRLYLHGCPPLRPWFSVRSPHCEIYNLTAVEEIAYFAENAFGDRPFVNPFTIEDHRGDERIGSCAKVEKKIIDGIDFNGRRFNNDCPGLVKKWASREYHDYICRYGYEKNTTDCTLSNPNVKN</sequence>
<accession>A0A7S3NJL9</accession>
<feature type="chain" id="PRO_5031403057" evidence="1">
    <location>
        <begin position="21"/>
        <end position="292"/>
    </location>
</feature>
<evidence type="ECO:0000256" key="1">
    <source>
        <dbReference type="SAM" id="SignalP"/>
    </source>
</evidence>